<accession>A0A3E3IM73</accession>
<dbReference type="AlphaFoldDB" id="A0A3E3IM73"/>
<dbReference type="RefSeq" id="WP_117546415.1">
    <property type="nucleotide sequence ID" value="NZ_QVME01000003.1"/>
</dbReference>
<name>A0A3E3IM73_9FIRM</name>
<evidence type="ECO:0000313" key="2">
    <source>
        <dbReference type="Proteomes" id="UP000260828"/>
    </source>
</evidence>
<sequence>MEETYMSALAEMGVSLTTLAVKGTATAINTKIKSIKDEKNLEKVRNTYEEIVSELLSEREEAIRIAQAYKTELDRIVISDEDIEHLHNTVSRVLEIIKAFQLISAATKGEEEIQKINEQTKSYEQIKELISVDTLKTMQLLGFNYKAAIGEPLTQICAKAITSFGDKKNTTSNKRK</sequence>
<protein>
    <submittedName>
        <fullName evidence="1">Uncharacterized protein</fullName>
    </submittedName>
</protein>
<dbReference type="Proteomes" id="UP000260828">
    <property type="component" value="Unassembled WGS sequence"/>
</dbReference>
<proteinExistence type="predicted"/>
<reference evidence="1 2" key="1">
    <citation type="submission" date="2018-08" db="EMBL/GenBank/DDBJ databases">
        <title>A genome reference for cultivated species of the human gut microbiota.</title>
        <authorList>
            <person name="Zou Y."/>
            <person name="Xue W."/>
            <person name="Luo G."/>
        </authorList>
    </citation>
    <scope>NUCLEOTIDE SEQUENCE [LARGE SCALE GENOMIC DNA]</scope>
    <source>
        <strain evidence="1 2">TF05-12AC</strain>
    </source>
</reference>
<gene>
    <name evidence="1" type="ORF">DXC40_07280</name>
</gene>
<evidence type="ECO:0000313" key="1">
    <source>
        <dbReference type="EMBL" id="RGE68144.1"/>
    </source>
</evidence>
<comment type="caution">
    <text evidence="1">The sequence shown here is derived from an EMBL/GenBank/DDBJ whole genome shotgun (WGS) entry which is preliminary data.</text>
</comment>
<dbReference type="EMBL" id="QVME01000003">
    <property type="protein sequence ID" value="RGE68144.1"/>
    <property type="molecule type" value="Genomic_DNA"/>
</dbReference>
<organism evidence="1 2">
    <name type="scientific">Anaerotruncus colihominis</name>
    <dbReference type="NCBI Taxonomy" id="169435"/>
    <lineage>
        <taxon>Bacteria</taxon>
        <taxon>Bacillati</taxon>
        <taxon>Bacillota</taxon>
        <taxon>Clostridia</taxon>
        <taxon>Eubacteriales</taxon>
        <taxon>Oscillospiraceae</taxon>
        <taxon>Anaerotruncus</taxon>
    </lineage>
</organism>